<evidence type="ECO:0000313" key="1">
    <source>
        <dbReference type="EMBL" id="MBB4797973.1"/>
    </source>
</evidence>
<proteinExistence type="predicted"/>
<dbReference type="EMBL" id="JACHKY010000002">
    <property type="protein sequence ID" value="MBB4797973.1"/>
    <property type="molecule type" value="Genomic_DNA"/>
</dbReference>
<dbReference type="RefSeq" id="WP_184268952.1">
    <property type="nucleotide sequence ID" value="NZ_JACHKY010000002.1"/>
</dbReference>
<dbReference type="Proteomes" id="UP000539957">
    <property type="component" value="Unassembled WGS sequence"/>
</dbReference>
<reference evidence="1 2" key="1">
    <citation type="submission" date="2020-08" db="EMBL/GenBank/DDBJ databases">
        <title>Functional genomics of gut bacteria from endangered species of beetles.</title>
        <authorList>
            <person name="Carlos-Shanley C."/>
        </authorList>
    </citation>
    <scope>NUCLEOTIDE SEQUENCE [LARGE SCALE GENOMIC DNA]</scope>
    <source>
        <strain evidence="1 2">S00123</strain>
    </source>
</reference>
<keyword evidence="2" id="KW-1185">Reference proteome</keyword>
<evidence type="ECO:0000313" key="2">
    <source>
        <dbReference type="Proteomes" id="UP000539957"/>
    </source>
</evidence>
<organism evidence="1 2">
    <name type="scientific">Brevundimonas bullata</name>
    <dbReference type="NCBI Taxonomy" id="13160"/>
    <lineage>
        <taxon>Bacteria</taxon>
        <taxon>Pseudomonadati</taxon>
        <taxon>Pseudomonadota</taxon>
        <taxon>Alphaproteobacteria</taxon>
        <taxon>Caulobacterales</taxon>
        <taxon>Caulobacteraceae</taxon>
        <taxon>Brevundimonas</taxon>
    </lineage>
</organism>
<name>A0A7W7N328_9CAUL</name>
<protein>
    <submittedName>
        <fullName evidence="1">Uncharacterized protein</fullName>
    </submittedName>
</protein>
<dbReference type="AlphaFoldDB" id="A0A7W7N328"/>
<sequence length="75" mass="8664">MGSVVPFRRPAHAQSLIKHTATLSWLDRQGEQRRERHAAWTSVEAAQMAWKRARSLRLCGEALTFRIDHRSQVVL</sequence>
<accession>A0A7W7N328</accession>
<comment type="caution">
    <text evidence="1">The sequence shown here is derived from an EMBL/GenBank/DDBJ whole genome shotgun (WGS) entry which is preliminary data.</text>
</comment>
<gene>
    <name evidence="1" type="ORF">HNP32_001697</name>
</gene>